<dbReference type="AlphaFoldDB" id="A0A7D5BWF5"/>
<dbReference type="EMBL" id="MT520813">
    <property type="protein sequence ID" value="QKW93701.1"/>
    <property type="molecule type" value="Genomic_DNA"/>
</dbReference>
<proteinExistence type="predicted"/>
<evidence type="ECO:0000313" key="2">
    <source>
        <dbReference type="EMBL" id="QKW93701.1"/>
    </source>
</evidence>
<feature type="region of interest" description="Disordered" evidence="1">
    <location>
        <begin position="57"/>
        <end position="90"/>
    </location>
</feature>
<protein>
    <submittedName>
        <fullName evidence="2">Uncharacterized protein</fullName>
    </submittedName>
</protein>
<organism evidence="2">
    <name type="scientific">Vitiosangium cumulatum</name>
    <dbReference type="NCBI Taxonomy" id="1867796"/>
    <lineage>
        <taxon>Bacteria</taxon>
        <taxon>Pseudomonadati</taxon>
        <taxon>Myxococcota</taxon>
        <taxon>Myxococcia</taxon>
        <taxon>Myxococcales</taxon>
        <taxon>Cystobacterineae</taxon>
        <taxon>Archangiaceae</taxon>
        <taxon>Vitiosangium</taxon>
    </lineage>
</organism>
<feature type="compositionally biased region" description="Basic and acidic residues" evidence="1">
    <location>
        <begin position="71"/>
        <end position="80"/>
    </location>
</feature>
<reference evidence="2" key="1">
    <citation type="journal article" date="2020" name="Molecules">
        <title>2-Hydroxysorangiadenosine: Structure and Biosynthesis of a Myxobacterial Sesquiterpene-Nucleoside.</title>
        <authorList>
            <person name="Okoth D.A."/>
            <person name="Hug J.J."/>
            <person name="Garcia R."/>
            <person name="Sproer C."/>
            <person name="Overmann J."/>
            <person name="Muller R."/>
        </authorList>
    </citation>
    <scope>NUCLEOTIDE SEQUENCE</scope>
    <source>
        <strain evidence="2">MCy10943</strain>
    </source>
</reference>
<feature type="region of interest" description="Disordered" evidence="1">
    <location>
        <begin position="1"/>
        <end position="24"/>
    </location>
</feature>
<name>A0A7D5BWF5_9BACT</name>
<sequence>MRFKKLGEDDVGESESLRTRDPVTGLEQINLTDQELAMSPPLDEEPDHRDILPDQIHEFRRGDEEEQEEEITARPHEPLRPIRPNDMPEG</sequence>
<accession>A0A7D5BWF5</accession>
<evidence type="ECO:0000256" key="1">
    <source>
        <dbReference type="SAM" id="MobiDB-lite"/>
    </source>
</evidence>